<dbReference type="InterPro" id="IPR016064">
    <property type="entry name" value="NAD/diacylglycerol_kinase_sf"/>
</dbReference>
<keyword evidence="6 8" id="KW-0520">NAD</keyword>
<feature type="binding site" evidence="8">
    <location>
        <position position="245"/>
    </location>
    <ligand>
        <name>NAD(+)</name>
        <dbReference type="ChEBI" id="CHEBI:57540"/>
    </ligand>
</feature>
<proteinExistence type="inferred from homology"/>
<dbReference type="PANTHER" id="PTHR20275:SF0">
    <property type="entry name" value="NAD KINASE"/>
    <property type="match status" value="1"/>
</dbReference>
<feature type="binding site" evidence="8">
    <location>
        <position position="175"/>
    </location>
    <ligand>
        <name>NAD(+)</name>
        <dbReference type="ChEBI" id="CHEBI:57540"/>
    </ligand>
</feature>
<dbReference type="GO" id="GO:0005737">
    <property type="term" value="C:cytoplasm"/>
    <property type="evidence" value="ECO:0007669"/>
    <property type="project" value="UniProtKB-SubCell"/>
</dbReference>
<dbReference type="EC" id="2.7.1.23" evidence="8"/>
<evidence type="ECO:0000256" key="3">
    <source>
        <dbReference type="ARBA" id="ARBA00022777"/>
    </source>
</evidence>
<dbReference type="InterPro" id="IPR017437">
    <property type="entry name" value="ATP-NAD_kinase_PpnK-typ_C"/>
</dbReference>
<feature type="binding site" evidence="8">
    <location>
        <position position="156"/>
    </location>
    <ligand>
        <name>NAD(+)</name>
        <dbReference type="ChEBI" id="CHEBI:57540"/>
    </ligand>
</feature>
<keyword evidence="2 8" id="KW-0547">Nucleotide-binding</keyword>
<comment type="cofactor">
    <cofactor evidence="8">
        <name>a divalent metal cation</name>
        <dbReference type="ChEBI" id="CHEBI:60240"/>
    </cofactor>
</comment>
<feature type="binding site" evidence="8">
    <location>
        <begin position="145"/>
        <end position="146"/>
    </location>
    <ligand>
        <name>NAD(+)</name>
        <dbReference type="ChEBI" id="CHEBI:57540"/>
    </ligand>
</feature>
<keyword evidence="5 8" id="KW-0521">NADP</keyword>
<evidence type="ECO:0000256" key="5">
    <source>
        <dbReference type="ARBA" id="ARBA00022857"/>
    </source>
</evidence>
<evidence type="ECO:0000256" key="8">
    <source>
        <dbReference type="HAMAP-Rule" id="MF_00361"/>
    </source>
</evidence>
<dbReference type="PANTHER" id="PTHR20275">
    <property type="entry name" value="NAD KINASE"/>
    <property type="match status" value="1"/>
</dbReference>
<dbReference type="Gene3D" id="3.40.50.10330">
    <property type="entry name" value="Probable inorganic polyphosphate/atp-NAD kinase, domain 1"/>
    <property type="match status" value="1"/>
</dbReference>
<dbReference type="SUPFAM" id="SSF111331">
    <property type="entry name" value="NAD kinase/diacylglycerol kinase-like"/>
    <property type="match status" value="1"/>
</dbReference>
<dbReference type="HAMAP" id="MF_00361">
    <property type="entry name" value="NAD_kinase"/>
    <property type="match status" value="1"/>
</dbReference>
<dbReference type="AlphaFoldDB" id="A0A7V3NVN8"/>
<evidence type="ECO:0000256" key="6">
    <source>
        <dbReference type="ARBA" id="ARBA00023027"/>
    </source>
</evidence>
<dbReference type="Pfam" id="PF01513">
    <property type="entry name" value="NAD_kinase"/>
    <property type="match status" value="1"/>
</dbReference>
<sequence length="286" mass="31379">MVQSLPEKGKGLILGVTGNPYKTGIDKVIGCILNHFNVSEVVIWDGLKSHLQEFADLTYADEPTIKERADIVVSIGGDGTFLRTARVFIEKPIMGVNVGTFGFLTIYGEENLPTALENLKIGNWTSEERTVLQAKMTDKTLIALNDVTFNVTGSSRMMTVEVHVNHEKLYDFRGDGLIVSTPTGSTAYNLSSGGPILYPTMDAFVITPICPHKLSLRPVVVPADSLIEVKVSSKTEEMIVSADGQETIPISNAKVTLTKNPEKVKIVKTPCTLSYFEVLKRKLYWG</sequence>
<keyword evidence="3 8" id="KW-0418">Kinase</keyword>
<evidence type="ECO:0000256" key="2">
    <source>
        <dbReference type="ARBA" id="ARBA00022741"/>
    </source>
</evidence>
<keyword evidence="4 8" id="KW-0067">ATP-binding</keyword>
<feature type="binding site" evidence="8">
    <location>
        <position position="83"/>
    </location>
    <ligand>
        <name>NAD(+)</name>
        <dbReference type="ChEBI" id="CHEBI:57540"/>
    </ligand>
</feature>
<comment type="catalytic activity">
    <reaction evidence="7 8">
        <text>NAD(+) + ATP = ADP + NADP(+) + H(+)</text>
        <dbReference type="Rhea" id="RHEA:18629"/>
        <dbReference type="ChEBI" id="CHEBI:15378"/>
        <dbReference type="ChEBI" id="CHEBI:30616"/>
        <dbReference type="ChEBI" id="CHEBI:57540"/>
        <dbReference type="ChEBI" id="CHEBI:58349"/>
        <dbReference type="ChEBI" id="CHEBI:456216"/>
        <dbReference type="EC" id="2.7.1.23"/>
    </reaction>
</comment>
<feature type="binding site" evidence="8">
    <location>
        <begin position="186"/>
        <end position="191"/>
    </location>
    <ligand>
        <name>NAD(+)</name>
        <dbReference type="ChEBI" id="CHEBI:57540"/>
    </ligand>
</feature>
<dbReference type="GO" id="GO:0005524">
    <property type="term" value="F:ATP binding"/>
    <property type="evidence" value="ECO:0007669"/>
    <property type="project" value="UniProtKB-KW"/>
</dbReference>
<comment type="caution">
    <text evidence="8">Lacks conserved residue(s) required for the propagation of feature annotation.</text>
</comment>
<dbReference type="FunFam" id="2.60.200.30:FF:000009">
    <property type="entry name" value="Poly(P)/ATP NAD kinase"/>
    <property type="match status" value="1"/>
</dbReference>
<evidence type="ECO:0000256" key="4">
    <source>
        <dbReference type="ARBA" id="ARBA00022840"/>
    </source>
</evidence>
<dbReference type="GO" id="GO:0019674">
    <property type="term" value="P:NAD+ metabolic process"/>
    <property type="evidence" value="ECO:0007669"/>
    <property type="project" value="InterPro"/>
</dbReference>
<reference evidence="9" key="1">
    <citation type="journal article" date="2020" name="mSystems">
        <title>Genome- and Community-Level Interaction Insights into Carbon Utilization and Element Cycling Functions of Hydrothermarchaeota in Hydrothermal Sediment.</title>
        <authorList>
            <person name="Zhou Z."/>
            <person name="Liu Y."/>
            <person name="Xu W."/>
            <person name="Pan J."/>
            <person name="Luo Z.H."/>
            <person name="Li M."/>
        </authorList>
    </citation>
    <scope>NUCLEOTIDE SEQUENCE [LARGE SCALE GENOMIC DNA]</scope>
    <source>
        <strain evidence="9">SpSt-754</strain>
    </source>
</reference>
<dbReference type="GO" id="GO:0003951">
    <property type="term" value="F:NAD+ kinase activity"/>
    <property type="evidence" value="ECO:0007669"/>
    <property type="project" value="UniProtKB-UniRule"/>
</dbReference>
<evidence type="ECO:0000256" key="1">
    <source>
        <dbReference type="ARBA" id="ARBA00022679"/>
    </source>
</evidence>
<organism evidence="9">
    <name type="scientific">candidate division WOR-3 bacterium</name>
    <dbReference type="NCBI Taxonomy" id="2052148"/>
    <lineage>
        <taxon>Bacteria</taxon>
        <taxon>Bacteria division WOR-3</taxon>
    </lineage>
</organism>
<dbReference type="Gene3D" id="2.60.200.30">
    <property type="entry name" value="Probable inorganic polyphosphate/atp-NAD kinase, domain 2"/>
    <property type="match status" value="1"/>
</dbReference>
<protein>
    <recommendedName>
        <fullName evidence="8">NAD kinase</fullName>
        <ecNumber evidence="8">2.7.1.23</ecNumber>
    </recommendedName>
    <alternativeName>
        <fullName evidence="8">ATP-dependent NAD kinase</fullName>
    </alternativeName>
</protein>
<evidence type="ECO:0000256" key="7">
    <source>
        <dbReference type="ARBA" id="ARBA00047925"/>
    </source>
</evidence>
<keyword evidence="8" id="KW-0963">Cytoplasm</keyword>
<dbReference type="Pfam" id="PF20143">
    <property type="entry name" value="NAD_kinase_C"/>
    <property type="match status" value="1"/>
</dbReference>
<dbReference type="GO" id="GO:0006741">
    <property type="term" value="P:NADP+ biosynthetic process"/>
    <property type="evidence" value="ECO:0007669"/>
    <property type="project" value="UniProtKB-UniRule"/>
</dbReference>
<comment type="similarity">
    <text evidence="8">Belongs to the NAD kinase family.</text>
</comment>
<keyword evidence="1 8" id="KW-0808">Transferase</keyword>
<accession>A0A7V3NVN8</accession>
<feature type="binding site" evidence="8">
    <location>
        <position position="173"/>
    </location>
    <ligand>
        <name>NAD(+)</name>
        <dbReference type="ChEBI" id="CHEBI:57540"/>
    </ligand>
</feature>
<dbReference type="EMBL" id="DTGD01000219">
    <property type="protein sequence ID" value="HGB36401.1"/>
    <property type="molecule type" value="Genomic_DNA"/>
</dbReference>
<name>A0A7V3NVN8_UNCW3</name>
<gene>
    <name evidence="8" type="primary">nadK</name>
    <name evidence="9" type="ORF">ENV38_05820</name>
</gene>
<comment type="function">
    <text evidence="8">Involved in the regulation of the intracellular balance of NAD and NADP, and is a key enzyme in the biosynthesis of NADP. Catalyzes specifically the phosphorylation on 2'-hydroxyl of the adenosine moiety of NAD to yield NADP.</text>
</comment>
<dbReference type="InterPro" id="IPR017438">
    <property type="entry name" value="ATP-NAD_kinase_N"/>
</dbReference>
<evidence type="ECO:0000313" key="9">
    <source>
        <dbReference type="EMBL" id="HGB36401.1"/>
    </source>
</evidence>
<dbReference type="InterPro" id="IPR002504">
    <property type="entry name" value="NADK"/>
</dbReference>
<dbReference type="GO" id="GO:0051287">
    <property type="term" value="F:NAD binding"/>
    <property type="evidence" value="ECO:0007669"/>
    <property type="project" value="UniProtKB-ARBA"/>
</dbReference>
<feature type="binding site" evidence="8">
    <location>
        <begin position="78"/>
        <end position="79"/>
    </location>
    <ligand>
        <name>NAD(+)</name>
        <dbReference type="ChEBI" id="CHEBI:57540"/>
    </ligand>
</feature>
<comment type="caution">
    <text evidence="9">The sequence shown here is derived from an EMBL/GenBank/DDBJ whole genome shotgun (WGS) entry which is preliminary data.</text>
</comment>
<dbReference type="GO" id="GO:0046872">
    <property type="term" value="F:metal ion binding"/>
    <property type="evidence" value="ECO:0007669"/>
    <property type="project" value="UniProtKB-UniRule"/>
</dbReference>
<comment type="subcellular location">
    <subcellularLocation>
        <location evidence="8">Cytoplasm</location>
    </subcellularLocation>
</comment>
<feature type="active site" description="Proton acceptor" evidence="8">
    <location>
        <position position="78"/>
    </location>
</feature>